<comment type="caution">
    <text evidence="13">The sequence shown here is derived from an EMBL/GenBank/DDBJ whole genome shotgun (WGS) entry which is preliminary data.</text>
</comment>
<dbReference type="OMA" id="PAPYGGW"/>
<dbReference type="InterPro" id="IPR017853">
    <property type="entry name" value="GH"/>
</dbReference>
<dbReference type="InterPro" id="IPR002772">
    <property type="entry name" value="Glyco_hydro_3_C"/>
</dbReference>
<dbReference type="Pfam" id="PF01915">
    <property type="entry name" value="Glyco_hydro_3_C"/>
    <property type="match status" value="1"/>
</dbReference>
<dbReference type="AlphaFoldDB" id="A0A084GC43"/>
<dbReference type="Gene3D" id="3.20.20.300">
    <property type="entry name" value="Glycoside hydrolase, family 3, N-terminal domain"/>
    <property type="match status" value="1"/>
</dbReference>
<dbReference type="EC" id="3.2.1.21" evidence="10"/>
<dbReference type="Pfam" id="PF14310">
    <property type="entry name" value="Fn3-like"/>
    <property type="match status" value="1"/>
</dbReference>
<comment type="catalytic activity">
    <reaction evidence="1 10">
        <text>Hydrolysis of terminal, non-reducing beta-D-glucosyl residues with release of beta-D-glucose.</text>
        <dbReference type="EC" id="3.2.1.21"/>
    </reaction>
</comment>
<dbReference type="SMART" id="SM01217">
    <property type="entry name" value="Fn3_like"/>
    <property type="match status" value="1"/>
</dbReference>
<feature type="region of interest" description="Disordered" evidence="11">
    <location>
        <begin position="690"/>
        <end position="718"/>
    </location>
</feature>
<dbReference type="KEGG" id="sapo:SAPIO_CDS2251"/>
<evidence type="ECO:0000256" key="10">
    <source>
        <dbReference type="RuleBase" id="RU361161"/>
    </source>
</evidence>
<evidence type="ECO:0000256" key="11">
    <source>
        <dbReference type="SAM" id="MobiDB-lite"/>
    </source>
</evidence>
<dbReference type="SUPFAM" id="SSF51445">
    <property type="entry name" value="(Trans)glycosidases"/>
    <property type="match status" value="1"/>
</dbReference>
<evidence type="ECO:0000256" key="3">
    <source>
        <dbReference type="ARBA" id="ARBA00005336"/>
    </source>
</evidence>
<dbReference type="UniPathway" id="UPA00696"/>
<evidence type="ECO:0000313" key="14">
    <source>
        <dbReference type="Proteomes" id="UP000028545"/>
    </source>
</evidence>
<evidence type="ECO:0000256" key="1">
    <source>
        <dbReference type="ARBA" id="ARBA00000448"/>
    </source>
</evidence>
<keyword evidence="14" id="KW-1185">Reference proteome</keyword>
<dbReference type="VEuPathDB" id="FungiDB:SAPIO_CDS2251"/>
<dbReference type="PANTHER" id="PTHR42715">
    <property type="entry name" value="BETA-GLUCOSIDASE"/>
    <property type="match status" value="1"/>
</dbReference>
<dbReference type="InterPro" id="IPR019800">
    <property type="entry name" value="Glyco_hydro_3_AS"/>
</dbReference>
<dbReference type="FunFam" id="3.40.50.1700:FF:000003">
    <property type="entry name" value="Probable beta-glucosidase"/>
    <property type="match status" value="1"/>
</dbReference>
<evidence type="ECO:0000313" key="13">
    <source>
        <dbReference type="EMBL" id="KEZ44905.1"/>
    </source>
</evidence>
<dbReference type="OrthoDB" id="416222at2759"/>
<evidence type="ECO:0000256" key="9">
    <source>
        <dbReference type="ARBA" id="ARBA00023326"/>
    </source>
</evidence>
<dbReference type="InterPro" id="IPR001764">
    <property type="entry name" value="Glyco_hydro_3_N"/>
</dbReference>
<keyword evidence="8 10" id="KW-0326">Glycosidase</keyword>
<dbReference type="InterPro" id="IPR013783">
    <property type="entry name" value="Ig-like_fold"/>
</dbReference>
<evidence type="ECO:0000259" key="12">
    <source>
        <dbReference type="SMART" id="SM01217"/>
    </source>
</evidence>
<keyword evidence="7 10" id="KW-0119">Carbohydrate metabolism</keyword>
<dbReference type="SUPFAM" id="SSF52279">
    <property type="entry name" value="Beta-D-glucan exohydrolase, C-terminal domain"/>
    <property type="match status" value="1"/>
</dbReference>
<keyword evidence="4 10" id="KW-0378">Hydrolase</keyword>
<sequence length="840" mass="91756">MGNSGSQVSSYVAADYYPAPYGGWVGDWADSYARARELVESMTLAEKTNITSGTGIYMGMNLVILVIHVASNELSSRLCLGDAANGVRLADFVTVFPAGITTGATWDKDLMYSRAVAMGKEFRGKGVNIYLGPSVGPLGRKPKGGRNWEGFGADPVLQATGASLTIKGVQEQGVIATIKHFIGNKQEMYRMYNPFQTGYSANIDDRTLHELYLWPFAEGVNNSACSQNSMLINGILKDELGFQGFVMSDWLAHMSGVGSALAGLDMNMPGDTQVPLFGYSYWMYDLTRSVLNGSVPVDRLNDMATRIVAAWYRFGQDDGFPEPNFSTTTRDREGDLYAAAWPFSPRGVVNEFVDVQEDHYLVARQVAQDAITLLKNDGPLLPLSTDRPIKVFGTGAAENSDGPNACSDRNCNKGTLGQGWGSGTVDYPYLDSPIDALRKNAKDVTFYDTDKFPGVPTPGADDVAIVFITSDSGENTYTVEGNHGDRDGSGLYAWHDGDALVKKAAETYANVIVVAQTVGPLVLERWIDMPSVKSVLFAHLPGQEAGESLTNVLFGKVSPSGHLPYSITKQESDYPSSITDLVTGSGVQDDYVEGLYIDYRYLNKAGIKPRYAFGHGLTYTNFSLTKPAITKVAKLSALPPTRPAKGNILDYSGPVPGESEALPPAGFNKIFRYIYSWLQPDEAKNAVKDRQTKTYDAYPRGYSTEQKPGPRSGGDEGGNPALWDVAYKISVTVTNSGAKHSGKEVVQAYVQFPDNIPYDTPITQLRDFAKTRELGPNESQVVELQLTRKDISVWDVEVQDWIIPNVDGRFKVWIGEASDRFSIVCYTDQLNCEANVEHPL</sequence>
<reference evidence="13 14" key="1">
    <citation type="journal article" date="2014" name="Genome Announc.">
        <title>Draft genome sequence of the pathogenic fungus Scedosporium apiospermum.</title>
        <authorList>
            <person name="Vandeputte P."/>
            <person name="Ghamrawi S."/>
            <person name="Rechenmann M."/>
            <person name="Iltis A."/>
            <person name="Giraud S."/>
            <person name="Fleury M."/>
            <person name="Thornton C."/>
            <person name="Delhaes L."/>
            <person name="Meyer W."/>
            <person name="Papon N."/>
            <person name="Bouchara J.P."/>
        </authorList>
    </citation>
    <scope>NUCLEOTIDE SEQUENCE [LARGE SCALE GENOMIC DNA]</scope>
    <source>
        <strain evidence="13 14">IHEM 14462</strain>
    </source>
</reference>
<dbReference type="InterPro" id="IPR050288">
    <property type="entry name" value="Cellulose_deg_GH3"/>
</dbReference>
<protein>
    <recommendedName>
        <fullName evidence="10">beta-glucosidase</fullName>
        <ecNumber evidence="10">3.2.1.21</ecNumber>
    </recommendedName>
</protein>
<dbReference type="EMBL" id="JOWA01000086">
    <property type="protein sequence ID" value="KEZ44905.1"/>
    <property type="molecule type" value="Genomic_DNA"/>
</dbReference>
<accession>A0A084GC43</accession>
<dbReference type="RefSeq" id="XP_016644704.1">
    <property type="nucleotide sequence ID" value="XM_016785328.1"/>
</dbReference>
<evidence type="ECO:0000256" key="7">
    <source>
        <dbReference type="ARBA" id="ARBA00023277"/>
    </source>
</evidence>
<dbReference type="HOGENOM" id="CLU_004542_2_0_1"/>
<dbReference type="Proteomes" id="UP000028545">
    <property type="component" value="Unassembled WGS sequence"/>
</dbReference>
<dbReference type="PRINTS" id="PR00133">
    <property type="entry name" value="GLHYDRLASE3"/>
</dbReference>
<dbReference type="Gene3D" id="3.40.50.1700">
    <property type="entry name" value="Glycoside hydrolase family 3 C-terminal domain"/>
    <property type="match status" value="1"/>
</dbReference>
<keyword evidence="9 10" id="KW-0624">Polysaccharide degradation</keyword>
<keyword evidence="5" id="KW-0136">Cellulose degradation</keyword>
<dbReference type="InterPro" id="IPR036962">
    <property type="entry name" value="Glyco_hydro_3_N_sf"/>
</dbReference>
<dbReference type="GO" id="GO:0008422">
    <property type="term" value="F:beta-glucosidase activity"/>
    <property type="evidence" value="ECO:0007669"/>
    <property type="project" value="UniProtKB-EC"/>
</dbReference>
<dbReference type="GO" id="GO:0030245">
    <property type="term" value="P:cellulose catabolic process"/>
    <property type="evidence" value="ECO:0007669"/>
    <property type="project" value="UniProtKB-UniPathway"/>
</dbReference>
<proteinExistence type="inferred from homology"/>
<gene>
    <name evidence="13" type="ORF">SAPIO_CDS2251</name>
</gene>
<evidence type="ECO:0000256" key="6">
    <source>
        <dbReference type="ARBA" id="ARBA00023180"/>
    </source>
</evidence>
<feature type="domain" description="Fibronectin type III-like" evidence="12">
    <location>
        <begin position="744"/>
        <end position="818"/>
    </location>
</feature>
<evidence type="ECO:0000256" key="8">
    <source>
        <dbReference type="ARBA" id="ARBA00023295"/>
    </source>
</evidence>
<evidence type="ECO:0000256" key="5">
    <source>
        <dbReference type="ARBA" id="ARBA00023001"/>
    </source>
</evidence>
<dbReference type="PROSITE" id="PS00775">
    <property type="entry name" value="GLYCOSYL_HYDROL_F3"/>
    <property type="match status" value="1"/>
</dbReference>
<comment type="similarity">
    <text evidence="3 10">Belongs to the glycosyl hydrolase 3 family.</text>
</comment>
<dbReference type="GeneID" id="27721323"/>
<name>A0A084GC43_PSEDA</name>
<evidence type="ECO:0000256" key="2">
    <source>
        <dbReference type="ARBA" id="ARBA00004987"/>
    </source>
</evidence>
<dbReference type="InterPro" id="IPR026891">
    <property type="entry name" value="Fn3-like"/>
</dbReference>
<keyword evidence="6" id="KW-0325">Glycoprotein</keyword>
<dbReference type="Gene3D" id="2.60.40.10">
    <property type="entry name" value="Immunoglobulins"/>
    <property type="match status" value="1"/>
</dbReference>
<dbReference type="FunFam" id="3.20.20.300:FF:000002">
    <property type="entry name" value="Probable beta-glucosidase"/>
    <property type="match status" value="1"/>
</dbReference>
<organism evidence="13 14">
    <name type="scientific">Pseudallescheria apiosperma</name>
    <name type="common">Scedosporium apiospermum</name>
    <dbReference type="NCBI Taxonomy" id="563466"/>
    <lineage>
        <taxon>Eukaryota</taxon>
        <taxon>Fungi</taxon>
        <taxon>Dikarya</taxon>
        <taxon>Ascomycota</taxon>
        <taxon>Pezizomycotina</taxon>
        <taxon>Sordariomycetes</taxon>
        <taxon>Hypocreomycetidae</taxon>
        <taxon>Microascales</taxon>
        <taxon>Microascaceae</taxon>
        <taxon>Scedosporium</taxon>
    </lineage>
</organism>
<evidence type="ECO:0000256" key="4">
    <source>
        <dbReference type="ARBA" id="ARBA00022801"/>
    </source>
</evidence>
<comment type="pathway">
    <text evidence="2 10">Glycan metabolism; cellulose degradation.</text>
</comment>
<dbReference type="Pfam" id="PF00933">
    <property type="entry name" value="Glyco_hydro_3"/>
    <property type="match status" value="1"/>
</dbReference>
<dbReference type="PANTHER" id="PTHR42715:SF2">
    <property type="entry name" value="BETA-GLUCOSIDASE F-RELATED"/>
    <property type="match status" value="1"/>
</dbReference>
<dbReference type="InterPro" id="IPR036881">
    <property type="entry name" value="Glyco_hydro_3_C_sf"/>
</dbReference>